<feature type="non-terminal residue" evidence="1">
    <location>
        <position position="128"/>
    </location>
</feature>
<reference evidence="1" key="1">
    <citation type="submission" date="2018-06" db="EMBL/GenBank/DDBJ databases">
        <authorList>
            <person name="Zhirakovskaya E."/>
        </authorList>
    </citation>
    <scope>NUCLEOTIDE SEQUENCE</scope>
</reference>
<accession>A0A3B1CFM7</accession>
<dbReference type="AlphaFoldDB" id="A0A3B1CFM7"/>
<dbReference type="EMBL" id="UOGA01000043">
    <property type="protein sequence ID" value="VAX15587.1"/>
    <property type="molecule type" value="Genomic_DNA"/>
</dbReference>
<dbReference type="SUPFAM" id="SSF53448">
    <property type="entry name" value="Nucleotide-diphospho-sugar transferases"/>
    <property type="match status" value="1"/>
</dbReference>
<name>A0A3B1CFM7_9ZZZZ</name>
<evidence type="ECO:0008006" key="2">
    <source>
        <dbReference type="Google" id="ProtNLM"/>
    </source>
</evidence>
<evidence type="ECO:0000313" key="1">
    <source>
        <dbReference type="EMBL" id="VAX15587.1"/>
    </source>
</evidence>
<proteinExistence type="predicted"/>
<organism evidence="1">
    <name type="scientific">hydrothermal vent metagenome</name>
    <dbReference type="NCBI Taxonomy" id="652676"/>
    <lineage>
        <taxon>unclassified sequences</taxon>
        <taxon>metagenomes</taxon>
        <taxon>ecological metagenomes</taxon>
    </lineage>
</organism>
<dbReference type="Gene3D" id="3.90.550.10">
    <property type="entry name" value="Spore Coat Polysaccharide Biosynthesis Protein SpsA, Chain A"/>
    <property type="match status" value="1"/>
</dbReference>
<sequence>MAMEVEKLVCPVDTLLMCGDKGASRPVRGESKPYLYLHGIPLFIHVLKALGRIGRINRIFIIGDKQRIDHLLLAHARAIQISKPVITLNQWESLLANVWNGFLATLDGREPGAMAAAAGAPGDEERNR</sequence>
<gene>
    <name evidence="1" type="ORF">MNBD_NITROSPINAE04-2085</name>
</gene>
<protein>
    <recommendedName>
        <fullName evidence="2">MobA-like NTP transferase domain-containing protein</fullName>
    </recommendedName>
</protein>
<dbReference type="InterPro" id="IPR029044">
    <property type="entry name" value="Nucleotide-diphossugar_trans"/>
</dbReference>